<evidence type="ECO:0000256" key="4">
    <source>
        <dbReference type="SAM" id="MobiDB-lite"/>
    </source>
</evidence>
<dbReference type="Gene3D" id="6.10.250.1710">
    <property type="match status" value="1"/>
</dbReference>
<dbReference type="Pfam" id="PF03357">
    <property type="entry name" value="Snf7"/>
    <property type="match status" value="1"/>
</dbReference>
<dbReference type="EMBL" id="CAJNOQ010000009">
    <property type="protein sequence ID" value="CAF0738493.1"/>
    <property type="molecule type" value="Genomic_DNA"/>
</dbReference>
<evidence type="ECO:0000256" key="3">
    <source>
        <dbReference type="ARBA" id="ARBA00041078"/>
    </source>
</evidence>
<dbReference type="EMBL" id="CAJOBA010003771">
    <property type="protein sequence ID" value="CAF3692476.1"/>
    <property type="molecule type" value="Genomic_DNA"/>
</dbReference>
<dbReference type="Proteomes" id="UP000677228">
    <property type="component" value="Unassembled WGS sequence"/>
</dbReference>
<keyword evidence="9" id="KW-1185">Reference proteome</keyword>
<evidence type="ECO:0000256" key="2">
    <source>
        <dbReference type="ARBA" id="ARBA00023054"/>
    </source>
</evidence>
<dbReference type="Proteomes" id="UP000663829">
    <property type="component" value="Unassembled WGS sequence"/>
</dbReference>
<dbReference type="GO" id="GO:0005771">
    <property type="term" value="C:multivesicular body"/>
    <property type="evidence" value="ECO:0007669"/>
    <property type="project" value="TreeGrafter"/>
</dbReference>
<dbReference type="PANTHER" id="PTHR22761">
    <property type="entry name" value="CHARGED MULTIVESICULAR BODY PROTEIN"/>
    <property type="match status" value="1"/>
</dbReference>
<protein>
    <recommendedName>
        <fullName evidence="3">Charged multivesicular body protein 5</fullName>
    </recommendedName>
</protein>
<evidence type="ECO:0000313" key="6">
    <source>
        <dbReference type="EMBL" id="CAF0913804.1"/>
    </source>
</evidence>
<dbReference type="Proteomes" id="UP000682733">
    <property type="component" value="Unassembled WGS sequence"/>
</dbReference>
<proteinExistence type="inferred from homology"/>
<evidence type="ECO:0000313" key="5">
    <source>
        <dbReference type="EMBL" id="CAF0738493.1"/>
    </source>
</evidence>
<evidence type="ECO:0000313" key="9">
    <source>
        <dbReference type="Proteomes" id="UP000663829"/>
    </source>
</evidence>
<comment type="caution">
    <text evidence="5">The sequence shown here is derived from an EMBL/GenBank/DDBJ whole genome shotgun (WGS) entry which is preliminary data.</text>
</comment>
<accession>A0A813NJN8</accession>
<dbReference type="EMBL" id="CAJOBC010000009">
    <property type="protein sequence ID" value="CAF3516576.1"/>
    <property type="molecule type" value="Genomic_DNA"/>
</dbReference>
<comment type="similarity">
    <text evidence="1">Belongs to the SNF7 family.</text>
</comment>
<sequence length="219" mass="23891">MNRLFGAAKAPVQKQTLSDTAAALDSRVGTINKKIADLETELAAYSRLPPAQKALRKSRALRQLQQKKMLEGQRNQIEGQASNIGQTEFALSSIQTNKQLLSGMTDANKQLKKGFKSMNIDKVERTMDDLDDTMFDYSEINEALSRPINDEYIDESELDAELAAIASEELGLDSGSLLSDLPAPSVPTQPIDAGQITNKDGIPVDEFGLPKISASGMKY</sequence>
<organism evidence="5 9">
    <name type="scientific">Didymodactylos carnosus</name>
    <dbReference type="NCBI Taxonomy" id="1234261"/>
    <lineage>
        <taxon>Eukaryota</taxon>
        <taxon>Metazoa</taxon>
        <taxon>Spiralia</taxon>
        <taxon>Gnathifera</taxon>
        <taxon>Rotifera</taxon>
        <taxon>Eurotatoria</taxon>
        <taxon>Bdelloidea</taxon>
        <taxon>Philodinida</taxon>
        <taxon>Philodinidae</taxon>
        <taxon>Didymodactylos</taxon>
    </lineage>
</organism>
<dbReference type="Proteomes" id="UP000681722">
    <property type="component" value="Unassembled WGS sequence"/>
</dbReference>
<gene>
    <name evidence="5" type="ORF">GPM918_LOCUS121</name>
    <name evidence="6" type="ORF">OVA965_LOCUS10261</name>
    <name evidence="7" type="ORF">SRO942_LOCUS122</name>
    <name evidence="8" type="ORF">TMI583_LOCUS10257</name>
</gene>
<feature type="region of interest" description="Disordered" evidence="4">
    <location>
        <begin position="181"/>
        <end position="200"/>
    </location>
</feature>
<reference evidence="5" key="1">
    <citation type="submission" date="2021-02" db="EMBL/GenBank/DDBJ databases">
        <authorList>
            <person name="Nowell W R."/>
        </authorList>
    </citation>
    <scope>NUCLEOTIDE SEQUENCE</scope>
</reference>
<dbReference type="GO" id="GO:0032511">
    <property type="term" value="P:late endosome to vacuole transport via multivesicular body sorting pathway"/>
    <property type="evidence" value="ECO:0007669"/>
    <property type="project" value="TreeGrafter"/>
</dbReference>
<dbReference type="InterPro" id="IPR005024">
    <property type="entry name" value="Snf7_fam"/>
</dbReference>
<dbReference type="PANTHER" id="PTHR22761:SF12">
    <property type="entry name" value="CHARGED MULTIVESICULAR BODY PROTEIN 5"/>
    <property type="match status" value="1"/>
</dbReference>
<dbReference type="EMBL" id="CAJNOK010003770">
    <property type="protein sequence ID" value="CAF0913804.1"/>
    <property type="molecule type" value="Genomic_DNA"/>
</dbReference>
<name>A0A813NJN8_9BILA</name>
<keyword evidence="2" id="KW-0175">Coiled coil</keyword>
<dbReference type="AlphaFoldDB" id="A0A813NJN8"/>
<evidence type="ECO:0000256" key="1">
    <source>
        <dbReference type="ARBA" id="ARBA00006190"/>
    </source>
</evidence>
<evidence type="ECO:0000313" key="8">
    <source>
        <dbReference type="EMBL" id="CAF3692476.1"/>
    </source>
</evidence>
<dbReference type="OrthoDB" id="3973241at2759"/>
<dbReference type="Gene3D" id="1.10.287.1060">
    <property type="entry name" value="ESAT-6-like"/>
    <property type="match status" value="1"/>
</dbReference>
<evidence type="ECO:0000313" key="7">
    <source>
        <dbReference type="EMBL" id="CAF3516576.1"/>
    </source>
</evidence>
<dbReference type="GO" id="GO:0006900">
    <property type="term" value="P:vesicle budding from membrane"/>
    <property type="evidence" value="ECO:0007669"/>
    <property type="project" value="TreeGrafter"/>
</dbReference>